<dbReference type="AlphaFoldDB" id="A0A4C1U2T8"/>
<sequence>MDTRNPRGVTGALPTSWVGNKVYAGRKSEVMEGEWHSGTFGSGREGAVEDGANRIPGPATPGAHELGPRRKTFIPLRNNWQTVERFPRNITAIGCLDRWLYGPNVILGRIKIANGTRSENCKSRQGKIEIENGTKVEIECGIKFEAVPRSKVSTGLESKSIYLDRDLARNQ</sequence>
<protein>
    <submittedName>
        <fullName evidence="1">Uncharacterized protein</fullName>
    </submittedName>
</protein>
<evidence type="ECO:0000313" key="2">
    <source>
        <dbReference type="Proteomes" id="UP000299102"/>
    </source>
</evidence>
<reference evidence="1 2" key="1">
    <citation type="journal article" date="2019" name="Commun. Biol.">
        <title>The bagworm genome reveals a unique fibroin gene that provides high tensile strength.</title>
        <authorList>
            <person name="Kono N."/>
            <person name="Nakamura H."/>
            <person name="Ohtoshi R."/>
            <person name="Tomita M."/>
            <person name="Numata K."/>
            <person name="Arakawa K."/>
        </authorList>
    </citation>
    <scope>NUCLEOTIDE SEQUENCE [LARGE SCALE GENOMIC DNA]</scope>
</reference>
<proteinExistence type="predicted"/>
<dbReference type="EMBL" id="BGZK01000121">
    <property type="protein sequence ID" value="GBP20675.1"/>
    <property type="molecule type" value="Genomic_DNA"/>
</dbReference>
<keyword evidence="2" id="KW-1185">Reference proteome</keyword>
<gene>
    <name evidence="1" type="ORF">EVAR_16548_1</name>
</gene>
<evidence type="ECO:0000313" key="1">
    <source>
        <dbReference type="EMBL" id="GBP20675.1"/>
    </source>
</evidence>
<dbReference type="Proteomes" id="UP000299102">
    <property type="component" value="Unassembled WGS sequence"/>
</dbReference>
<organism evidence="1 2">
    <name type="scientific">Eumeta variegata</name>
    <name type="common">Bagworm moth</name>
    <name type="synonym">Eumeta japonica</name>
    <dbReference type="NCBI Taxonomy" id="151549"/>
    <lineage>
        <taxon>Eukaryota</taxon>
        <taxon>Metazoa</taxon>
        <taxon>Ecdysozoa</taxon>
        <taxon>Arthropoda</taxon>
        <taxon>Hexapoda</taxon>
        <taxon>Insecta</taxon>
        <taxon>Pterygota</taxon>
        <taxon>Neoptera</taxon>
        <taxon>Endopterygota</taxon>
        <taxon>Lepidoptera</taxon>
        <taxon>Glossata</taxon>
        <taxon>Ditrysia</taxon>
        <taxon>Tineoidea</taxon>
        <taxon>Psychidae</taxon>
        <taxon>Oiketicinae</taxon>
        <taxon>Eumeta</taxon>
    </lineage>
</organism>
<comment type="caution">
    <text evidence="1">The sequence shown here is derived from an EMBL/GenBank/DDBJ whole genome shotgun (WGS) entry which is preliminary data.</text>
</comment>
<accession>A0A4C1U2T8</accession>
<name>A0A4C1U2T8_EUMVA</name>